<protein>
    <submittedName>
        <fullName evidence="2">Uncharacterized protein</fullName>
    </submittedName>
</protein>
<evidence type="ECO:0000313" key="2">
    <source>
        <dbReference type="EMBL" id="VDN12785.1"/>
    </source>
</evidence>
<dbReference type="AlphaFoldDB" id="A0A3P7L5T4"/>
<proteinExistence type="predicted"/>
<feature type="region of interest" description="Disordered" evidence="1">
    <location>
        <begin position="23"/>
        <end position="43"/>
    </location>
</feature>
<organism evidence="2 3">
    <name type="scientific">Dibothriocephalus latus</name>
    <name type="common">Fish tapeworm</name>
    <name type="synonym">Diphyllobothrium latum</name>
    <dbReference type="NCBI Taxonomy" id="60516"/>
    <lineage>
        <taxon>Eukaryota</taxon>
        <taxon>Metazoa</taxon>
        <taxon>Spiralia</taxon>
        <taxon>Lophotrochozoa</taxon>
        <taxon>Platyhelminthes</taxon>
        <taxon>Cestoda</taxon>
        <taxon>Eucestoda</taxon>
        <taxon>Diphyllobothriidea</taxon>
        <taxon>Diphyllobothriidae</taxon>
        <taxon>Dibothriocephalus</taxon>
    </lineage>
</organism>
<sequence>MTIRLALEHPKFAAKESREKGIFTKPFREEPKSNHGEHDGETYKETQTIMETLTVLQNYVEEMSDGLARVNPEAFQMLRAITPRPNLPAENPDFMVSHSYHFLYAAKRCSVFLFSESV</sequence>
<accession>A0A3P7L5T4</accession>
<gene>
    <name evidence="2" type="ORF">DILT_LOCUS8616</name>
</gene>
<evidence type="ECO:0000313" key="3">
    <source>
        <dbReference type="Proteomes" id="UP000281553"/>
    </source>
</evidence>
<name>A0A3P7L5T4_DIBLA</name>
<reference evidence="2 3" key="1">
    <citation type="submission" date="2018-11" db="EMBL/GenBank/DDBJ databases">
        <authorList>
            <consortium name="Pathogen Informatics"/>
        </authorList>
    </citation>
    <scope>NUCLEOTIDE SEQUENCE [LARGE SCALE GENOMIC DNA]</scope>
</reference>
<dbReference type="EMBL" id="UYRU01054740">
    <property type="protein sequence ID" value="VDN12785.1"/>
    <property type="molecule type" value="Genomic_DNA"/>
</dbReference>
<evidence type="ECO:0000256" key="1">
    <source>
        <dbReference type="SAM" id="MobiDB-lite"/>
    </source>
</evidence>
<keyword evidence="3" id="KW-1185">Reference proteome</keyword>
<dbReference type="Proteomes" id="UP000281553">
    <property type="component" value="Unassembled WGS sequence"/>
</dbReference>